<gene>
    <name evidence="2" type="ORF">PECAL_3P22160</name>
</gene>
<evidence type="ECO:0000313" key="2">
    <source>
        <dbReference type="EMBL" id="CAH0372233.1"/>
    </source>
</evidence>
<comment type="caution">
    <text evidence="2">The sequence shown here is derived from an EMBL/GenBank/DDBJ whole genome shotgun (WGS) entry which is preliminary data.</text>
</comment>
<organism evidence="2 3">
    <name type="scientific">Pelagomonas calceolata</name>
    <dbReference type="NCBI Taxonomy" id="35677"/>
    <lineage>
        <taxon>Eukaryota</taxon>
        <taxon>Sar</taxon>
        <taxon>Stramenopiles</taxon>
        <taxon>Ochrophyta</taxon>
        <taxon>Pelagophyceae</taxon>
        <taxon>Pelagomonadales</taxon>
        <taxon>Pelagomonadaceae</taxon>
        <taxon>Pelagomonas</taxon>
    </lineage>
</organism>
<dbReference type="EMBL" id="CAKKNE010000003">
    <property type="protein sequence ID" value="CAH0372233.1"/>
    <property type="molecule type" value="Genomic_DNA"/>
</dbReference>
<evidence type="ECO:0000256" key="1">
    <source>
        <dbReference type="SAM" id="MobiDB-lite"/>
    </source>
</evidence>
<name>A0A8J2SHS9_9STRA</name>
<keyword evidence="3" id="KW-1185">Reference proteome</keyword>
<feature type="region of interest" description="Disordered" evidence="1">
    <location>
        <begin position="176"/>
        <end position="220"/>
    </location>
</feature>
<dbReference type="AlphaFoldDB" id="A0A8J2SHS9"/>
<protein>
    <submittedName>
        <fullName evidence="2">Uncharacterized protein</fullName>
    </submittedName>
</protein>
<proteinExistence type="predicted"/>
<dbReference type="Proteomes" id="UP000789595">
    <property type="component" value="Unassembled WGS sequence"/>
</dbReference>
<sequence>QTYYQLERLQQRRAITHGQVPRPRFHEARAHDAVLHDAGVAVRPDPRPEGISSAVARLGNSPREGLVGVGVEGDALRLHRFGPAVHAVGVVYSETYYFIDALLLKFIDEFRERGHVPLLAHSGKGAGQREQHHFPPLEQLLEGRAGEACARRVSAASAKPKRGVCVGRVDDGAPRAPCSRRARPAGLRRNSTEKSCDGGDGAFPDAAHTPSASAASQVRAGWRSEVDSCSKF</sequence>
<reference evidence="2" key="1">
    <citation type="submission" date="2021-11" db="EMBL/GenBank/DDBJ databases">
        <authorList>
            <consortium name="Genoscope - CEA"/>
            <person name="William W."/>
        </authorList>
    </citation>
    <scope>NUCLEOTIDE SEQUENCE</scope>
</reference>
<accession>A0A8J2SHS9</accession>
<evidence type="ECO:0000313" key="3">
    <source>
        <dbReference type="Proteomes" id="UP000789595"/>
    </source>
</evidence>
<feature type="non-terminal residue" evidence="2">
    <location>
        <position position="1"/>
    </location>
</feature>